<reference evidence="1 2" key="1">
    <citation type="submission" date="2024-04" db="EMBL/GenBank/DDBJ databases">
        <title>Tritrichomonas musculus Genome.</title>
        <authorList>
            <person name="Alves-Ferreira E."/>
            <person name="Grigg M."/>
            <person name="Lorenzi H."/>
            <person name="Galac M."/>
        </authorList>
    </citation>
    <scope>NUCLEOTIDE SEQUENCE [LARGE SCALE GENOMIC DNA]</scope>
    <source>
        <strain evidence="1 2">EAF2021</strain>
    </source>
</reference>
<keyword evidence="2" id="KW-1185">Reference proteome</keyword>
<evidence type="ECO:0000313" key="1">
    <source>
        <dbReference type="EMBL" id="KAK8876612.1"/>
    </source>
</evidence>
<proteinExistence type="predicted"/>
<dbReference type="EMBL" id="JAPFFF010000012">
    <property type="protein sequence ID" value="KAK8876612.1"/>
    <property type="molecule type" value="Genomic_DNA"/>
</dbReference>
<evidence type="ECO:0000313" key="2">
    <source>
        <dbReference type="Proteomes" id="UP001470230"/>
    </source>
</evidence>
<gene>
    <name evidence="1" type="ORF">M9Y10_006830</name>
</gene>
<sequence>MGRFGNNLIEILRGVQFATATGIKEIYVPHGFLQQKKSFNYKDIKFEMAKNRRFKYFHNECQNVQLYYPFSRLPRTPFEIDPEFRDWLLSQFPQIDVPDDSLVIHIRSGDIFDPSKYLHPGYGQPPCNYYLDSYKMSNLSKMIVVAEDDKNPCVNFLKQHSGMHKLNDVYTDFGTMLNAKNLVASRGSLSLAILLLSKKIKNFFAFNMSSSRIIDHWNCVPTDDYSNTILTKWNNNQTQREIMLSSKCEKWEFIPHGNQNLDAFLHEQSI</sequence>
<dbReference type="Proteomes" id="UP001470230">
    <property type="component" value="Unassembled WGS sequence"/>
</dbReference>
<organism evidence="1 2">
    <name type="scientific">Tritrichomonas musculus</name>
    <dbReference type="NCBI Taxonomy" id="1915356"/>
    <lineage>
        <taxon>Eukaryota</taxon>
        <taxon>Metamonada</taxon>
        <taxon>Parabasalia</taxon>
        <taxon>Tritrichomonadida</taxon>
        <taxon>Tritrichomonadidae</taxon>
        <taxon>Tritrichomonas</taxon>
    </lineage>
</organism>
<protein>
    <submittedName>
        <fullName evidence="1">Uncharacterized protein</fullName>
    </submittedName>
</protein>
<accession>A0ABR2JFA2</accession>
<name>A0ABR2JFA2_9EUKA</name>
<comment type="caution">
    <text evidence="1">The sequence shown here is derived from an EMBL/GenBank/DDBJ whole genome shotgun (WGS) entry which is preliminary data.</text>
</comment>